<evidence type="ECO:0000313" key="2">
    <source>
        <dbReference type="EMBL" id="NYT46548.1"/>
    </source>
</evidence>
<reference evidence="2 3" key="1">
    <citation type="submission" date="2020-05" db="EMBL/GenBank/DDBJ databases">
        <title>Horizontal transmission and recombination maintain forever young bacterial symbiont genomes.</title>
        <authorList>
            <person name="Russell S.L."/>
            <person name="Pepper-Tunick E."/>
            <person name="Svedberg J."/>
            <person name="Byrne A."/>
            <person name="Ruelas Castillo J."/>
            <person name="Vollmers C."/>
            <person name="Beinart R.A."/>
            <person name="Corbett-Detig R."/>
        </authorList>
    </citation>
    <scope>NUCLEOTIDE SEQUENCE [LARGE SCALE GENOMIC DNA]</scope>
    <source>
        <strain evidence="2">4727-3</strain>
    </source>
</reference>
<dbReference type="EMBL" id="JACCHS010000013">
    <property type="protein sequence ID" value="NYT46548.1"/>
    <property type="molecule type" value="Genomic_DNA"/>
</dbReference>
<sequence length="47" mass="5171">MHDPTHAHMSAEDLGYTIDLNPKWASILLMGTLHGIFLALPQIEIAS</sequence>
<evidence type="ECO:0000256" key="1">
    <source>
        <dbReference type="SAM" id="Phobius"/>
    </source>
</evidence>
<gene>
    <name evidence="2" type="ORF">H0A75_01440</name>
</gene>
<comment type="caution">
    <text evidence="2">The sequence shown here is derived from an EMBL/GenBank/DDBJ whole genome shotgun (WGS) entry which is preliminary data.</text>
</comment>
<evidence type="ECO:0000313" key="3">
    <source>
        <dbReference type="Proteomes" id="UP000537890"/>
    </source>
</evidence>
<proteinExistence type="predicted"/>
<keyword evidence="1" id="KW-0472">Membrane</keyword>
<accession>A0A7Z0MMQ0</accession>
<keyword evidence="1" id="KW-0812">Transmembrane</keyword>
<dbReference type="AlphaFoldDB" id="A0A7Z0MMQ0"/>
<feature type="transmembrane region" description="Helical" evidence="1">
    <location>
        <begin position="24"/>
        <end position="43"/>
    </location>
</feature>
<protein>
    <submittedName>
        <fullName evidence="2">Uncharacterized protein</fullName>
    </submittedName>
</protein>
<name>A0A7Z0MMQ0_9GAMM</name>
<keyword evidence="1" id="KW-1133">Transmembrane helix</keyword>
<dbReference type="Proteomes" id="UP000537890">
    <property type="component" value="Unassembled WGS sequence"/>
</dbReference>
<organism evidence="2 3">
    <name type="scientific">Candidatus Methanofishera endochildressiae</name>
    <dbReference type="NCBI Taxonomy" id="2738884"/>
    <lineage>
        <taxon>Bacteria</taxon>
        <taxon>Pseudomonadati</taxon>
        <taxon>Pseudomonadota</taxon>
        <taxon>Gammaproteobacteria</taxon>
        <taxon>Candidatus Methanofishera</taxon>
    </lineage>
</organism>